<reference evidence="2 3" key="1">
    <citation type="submission" date="2019-03" db="EMBL/GenBank/DDBJ databases">
        <title>Genomic Encyclopedia of Type Strains, Phase IV (KMG-IV): sequencing the most valuable type-strain genomes for metagenomic binning, comparative biology and taxonomic classification.</title>
        <authorList>
            <person name="Goeker M."/>
        </authorList>
    </citation>
    <scope>NUCLEOTIDE SEQUENCE [LARGE SCALE GENOMIC DNA]</scope>
    <source>
        <strain evidence="2 3">DSM 25903</strain>
    </source>
</reference>
<keyword evidence="1" id="KW-0472">Membrane</keyword>
<evidence type="ECO:0000313" key="2">
    <source>
        <dbReference type="EMBL" id="TDR93800.1"/>
    </source>
</evidence>
<keyword evidence="1" id="KW-0812">Transmembrane</keyword>
<dbReference type="Proteomes" id="UP000295122">
    <property type="component" value="Unassembled WGS sequence"/>
</dbReference>
<dbReference type="EMBL" id="SNZR01000011">
    <property type="protein sequence ID" value="TDR93800.1"/>
    <property type="molecule type" value="Genomic_DNA"/>
</dbReference>
<comment type="caution">
    <text evidence="2">The sequence shown here is derived from an EMBL/GenBank/DDBJ whole genome shotgun (WGS) entry which is preliminary data.</text>
</comment>
<sequence length="30" mass="3215">MRSPALFGASVMIVSYVLIFALVAFLPGPF</sequence>
<accession>A0A4R7C5F2</accession>
<feature type="transmembrane region" description="Helical" evidence="1">
    <location>
        <begin position="6"/>
        <end position="26"/>
    </location>
</feature>
<protein>
    <submittedName>
        <fullName evidence="2">Uncharacterized protein</fullName>
    </submittedName>
</protein>
<keyword evidence="3" id="KW-1185">Reference proteome</keyword>
<name>A0A4R7C5F2_9HYPH</name>
<keyword evidence="1" id="KW-1133">Transmembrane helix</keyword>
<evidence type="ECO:0000313" key="3">
    <source>
        <dbReference type="Proteomes" id="UP000295122"/>
    </source>
</evidence>
<proteinExistence type="predicted"/>
<gene>
    <name evidence="2" type="ORF">EV668_1067</name>
</gene>
<organism evidence="2 3">
    <name type="scientific">Enterovirga rhinocerotis</name>
    <dbReference type="NCBI Taxonomy" id="1339210"/>
    <lineage>
        <taxon>Bacteria</taxon>
        <taxon>Pseudomonadati</taxon>
        <taxon>Pseudomonadota</taxon>
        <taxon>Alphaproteobacteria</taxon>
        <taxon>Hyphomicrobiales</taxon>
        <taxon>Methylobacteriaceae</taxon>
        <taxon>Enterovirga</taxon>
    </lineage>
</organism>
<evidence type="ECO:0000256" key="1">
    <source>
        <dbReference type="SAM" id="Phobius"/>
    </source>
</evidence>
<dbReference type="AlphaFoldDB" id="A0A4R7C5F2"/>